<name>A0A6G7K9X6_9LACT</name>
<organism evidence="7 8">
    <name type="scientific">Jeotgalibaca arthritidis</name>
    <dbReference type="NCBI Taxonomy" id="1868794"/>
    <lineage>
        <taxon>Bacteria</taxon>
        <taxon>Bacillati</taxon>
        <taxon>Bacillota</taxon>
        <taxon>Bacilli</taxon>
        <taxon>Lactobacillales</taxon>
        <taxon>Carnobacteriaceae</taxon>
        <taxon>Jeotgalibaca</taxon>
    </lineage>
</organism>
<evidence type="ECO:0000313" key="8">
    <source>
        <dbReference type="Proteomes" id="UP000501451"/>
    </source>
</evidence>
<evidence type="ECO:0000256" key="5">
    <source>
        <dbReference type="SAM" id="Phobius"/>
    </source>
</evidence>
<evidence type="ECO:0000256" key="3">
    <source>
        <dbReference type="ARBA" id="ARBA00022989"/>
    </source>
</evidence>
<dbReference type="Proteomes" id="UP000501451">
    <property type="component" value="Chromosome"/>
</dbReference>
<reference evidence="7 8" key="1">
    <citation type="journal article" date="2017" name="Int. J. Syst. Evol. Microbiol.">
        <title>Jeotgalibaca porci sp. nov. and Jeotgalibaca arthritidis sp. nov., isolated from pigs, and emended description of the genus Jeotgalibaca.</title>
        <authorList>
            <person name="Zamora L."/>
            <person name="Perez-Sancho M."/>
            <person name="Dominguez L."/>
            <person name="Fernandez-Garayzabal J.F."/>
            <person name="Vela A.I."/>
        </authorList>
    </citation>
    <scope>NUCLEOTIDE SEQUENCE [LARGE SCALE GENOMIC DNA]</scope>
    <source>
        <strain evidence="7 8">CECT 9157</strain>
    </source>
</reference>
<comment type="subcellular location">
    <subcellularLocation>
        <location evidence="1">Endomembrane system</location>
        <topology evidence="1">Multi-pass membrane protein</topology>
    </subcellularLocation>
</comment>
<accession>A0A6G7K9X6</accession>
<keyword evidence="8" id="KW-1185">Reference proteome</keyword>
<protein>
    <submittedName>
        <fullName evidence="7">DUF1232 domain-containing protein</fullName>
    </submittedName>
</protein>
<evidence type="ECO:0000313" key="7">
    <source>
        <dbReference type="EMBL" id="QII82011.1"/>
    </source>
</evidence>
<evidence type="ECO:0000256" key="2">
    <source>
        <dbReference type="ARBA" id="ARBA00022692"/>
    </source>
</evidence>
<evidence type="ECO:0000256" key="4">
    <source>
        <dbReference type="ARBA" id="ARBA00023136"/>
    </source>
</evidence>
<dbReference type="InterPro" id="IPR010652">
    <property type="entry name" value="DUF1232"/>
</dbReference>
<keyword evidence="2 5" id="KW-0812">Transmembrane</keyword>
<proteinExistence type="predicted"/>
<dbReference type="AlphaFoldDB" id="A0A6G7K9X6"/>
<evidence type="ECO:0000256" key="1">
    <source>
        <dbReference type="ARBA" id="ARBA00004127"/>
    </source>
</evidence>
<sequence>MKTKKRLITTPTSKIKQLTTAVMSGKLDKRKRWLIAGILLYVISPIDVIPDFLPIAGYADDVVLPILLLVAEHMMTQHTEDKRKDVSPQD</sequence>
<gene>
    <name evidence="7" type="ORF">G7057_05810</name>
</gene>
<dbReference type="GO" id="GO:0012505">
    <property type="term" value="C:endomembrane system"/>
    <property type="evidence" value="ECO:0007669"/>
    <property type="project" value="UniProtKB-SubCell"/>
</dbReference>
<dbReference type="KEGG" id="jar:G7057_05810"/>
<feature type="domain" description="DUF1232" evidence="6">
    <location>
        <begin position="32"/>
        <end position="64"/>
    </location>
</feature>
<dbReference type="RefSeq" id="WP_166161987.1">
    <property type="nucleotide sequence ID" value="NZ_CP049740.1"/>
</dbReference>
<keyword evidence="3 5" id="KW-1133">Transmembrane helix</keyword>
<dbReference type="EMBL" id="CP049740">
    <property type="protein sequence ID" value="QII82011.1"/>
    <property type="molecule type" value="Genomic_DNA"/>
</dbReference>
<keyword evidence="4 5" id="KW-0472">Membrane</keyword>
<feature type="transmembrane region" description="Helical" evidence="5">
    <location>
        <begin position="33"/>
        <end position="49"/>
    </location>
</feature>
<evidence type="ECO:0000259" key="6">
    <source>
        <dbReference type="Pfam" id="PF06803"/>
    </source>
</evidence>
<dbReference type="Pfam" id="PF06803">
    <property type="entry name" value="DUF1232"/>
    <property type="match status" value="1"/>
</dbReference>